<gene>
    <name evidence="1" type="ORF">CEXT_6841</name>
</gene>
<dbReference type="Proteomes" id="UP001054945">
    <property type="component" value="Unassembled WGS sequence"/>
</dbReference>
<proteinExistence type="predicted"/>
<evidence type="ECO:0000313" key="1">
    <source>
        <dbReference type="EMBL" id="GIY94841.1"/>
    </source>
</evidence>
<evidence type="ECO:0000313" key="2">
    <source>
        <dbReference type="Proteomes" id="UP001054945"/>
    </source>
</evidence>
<protein>
    <submittedName>
        <fullName evidence="1">Uncharacterized protein</fullName>
    </submittedName>
</protein>
<sequence length="167" mass="18623">MLRCFRNIGRTPHLRERTADVEETPEGTTFQYEPLLTLLRSLSFVCLFVTNPQCPACRYRNKIKKVSGRIPFESEVLARCGEIKDDPPGIPMHLPRSQRIPNGSSSLHGVPGGLPSNLAEQVLAHQGAVANHEEEHTQHLVRLCLLSSQPLSVWKPNASHPGYNRTA</sequence>
<comment type="caution">
    <text evidence="1">The sequence shown here is derived from an EMBL/GenBank/DDBJ whole genome shotgun (WGS) entry which is preliminary data.</text>
</comment>
<name>A0AAV4XIP2_CAEEX</name>
<reference evidence="1 2" key="1">
    <citation type="submission" date="2021-06" db="EMBL/GenBank/DDBJ databases">
        <title>Caerostris extrusa draft genome.</title>
        <authorList>
            <person name="Kono N."/>
            <person name="Arakawa K."/>
        </authorList>
    </citation>
    <scope>NUCLEOTIDE SEQUENCE [LARGE SCALE GENOMIC DNA]</scope>
</reference>
<dbReference type="AlphaFoldDB" id="A0AAV4XIP2"/>
<organism evidence="1 2">
    <name type="scientific">Caerostris extrusa</name>
    <name type="common">Bark spider</name>
    <name type="synonym">Caerostris bankana</name>
    <dbReference type="NCBI Taxonomy" id="172846"/>
    <lineage>
        <taxon>Eukaryota</taxon>
        <taxon>Metazoa</taxon>
        <taxon>Ecdysozoa</taxon>
        <taxon>Arthropoda</taxon>
        <taxon>Chelicerata</taxon>
        <taxon>Arachnida</taxon>
        <taxon>Araneae</taxon>
        <taxon>Araneomorphae</taxon>
        <taxon>Entelegynae</taxon>
        <taxon>Araneoidea</taxon>
        <taxon>Araneidae</taxon>
        <taxon>Caerostris</taxon>
    </lineage>
</organism>
<accession>A0AAV4XIP2</accession>
<keyword evidence="2" id="KW-1185">Reference proteome</keyword>
<dbReference type="EMBL" id="BPLR01000439">
    <property type="protein sequence ID" value="GIY94841.1"/>
    <property type="molecule type" value="Genomic_DNA"/>
</dbReference>